<evidence type="ECO:0000313" key="4">
    <source>
        <dbReference type="Proteomes" id="UP000324222"/>
    </source>
</evidence>
<protein>
    <submittedName>
        <fullName evidence="3">PiggyBac transposable element-derived protein 4</fullName>
    </submittedName>
</protein>
<dbReference type="InterPro" id="IPR029526">
    <property type="entry name" value="PGBD"/>
</dbReference>
<feature type="region of interest" description="Disordered" evidence="1">
    <location>
        <begin position="553"/>
        <end position="620"/>
    </location>
</feature>
<gene>
    <name evidence="3" type="primary">PGBD4_1</name>
    <name evidence="3" type="ORF">E2C01_015337</name>
</gene>
<dbReference type="PANTHER" id="PTHR46599:SF3">
    <property type="entry name" value="PIGGYBAC TRANSPOSABLE ELEMENT-DERIVED PROTEIN 4"/>
    <property type="match status" value="1"/>
</dbReference>
<dbReference type="EMBL" id="VSRR010001075">
    <property type="protein sequence ID" value="MPC22326.1"/>
    <property type="molecule type" value="Genomic_DNA"/>
</dbReference>
<dbReference type="AlphaFoldDB" id="A0A5B7DMX1"/>
<evidence type="ECO:0000259" key="2">
    <source>
        <dbReference type="Pfam" id="PF13843"/>
    </source>
</evidence>
<feature type="domain" description="PiggyBac transposable element-derived protein" evidence="2">
    <location>
        <begin position="84"/>
        <end position="455"/>
    </location>
</feature>
<accession>A0A5B7DMX1</accession>
<feature type="region of interest" description="Disordered" evidence="1">
    <location>
        <begin position="1"/>
        <end position="43"/>
    </location>
</feature>
<dbReference type="PANTHER" id="PTHR46599">
    <property type="entry name" value="PIGGYBAC TRANSPOSABLE ELEMENT-DERIVED PROTEIN 4"/>
    <property type="match status" value="1"/>
</dbReference>
<dbReference type="OrthoDB" id="6350180at2759"/>
<dbReference type="Proteomes" id="UP000324222">
    <property type="component" value="Unassembled WGS sequence"/>
</dbReference>
<feature type="compositionally biased region" description="Basic residues" evidence="1">
    <location>
        <begin position="597"/>
        <end position="612"/>
    </location>
</feature>
<reference evidence="3 4" key="1">
    <citation type="submission" date="2019-05" db="EMBL/GenBank/DDBJ databases">
        <title>Another draft genome of Portunus trituberculatus and its Hox gene families provides insights of decapod evolution.</title>
        <authorList>
            <person name="Jeong J.-H."/>
            <person name="Song I."/>
            <person name="Kim S."/>
            <person name="Choi T."/>
            <person name="Kim D."/>
            <person name="Ryu S."/>
            <person name="Kim W."/>
        </authorList>
    </citation>
    <scope>NUCLEOTIDE SEQUENCE [LARGE SCALE GENOMIC DNA]</scope>
    <source>
        <tissue evidence="3">Muscle</tissue>
    </source>
</reference>
<feature type="compositionally biased region" description="Acidic residues" evidence="1">
    <location>
        <begin position="18"/>
        <end position="39"/>
    </location>
</feature>
<sequence>MYIPEHTELPSFPRGNESDFEDDSDDLSEEFEDEDEYNENESKEINSGWRFISDLFSDMRENPLPEYLGGDCGLSETHKDQFTTPGNAFKQFFDKEVVEKLCVWANKRAELFFAQYPDKKGRINSIKWKEVQEKDMYSFLALVITMGLVKLPRIAQYWRRDWVMSGPPVFCKEIMSRDRFFSILKFLRFSPPENVKKDDPRTRIEPFLSLLREKCKAVISPGKHVAVDEALVIWNGRLGFRQYIKTKRAKYGIKVFVLCPCDPNWQGYSWNYEVYYGKNLYQLDDPRVNSLSKFEKIVVSLMRQLLDEGRHIVTDKWYTSLRLAHYLEERNTTITGVVRNGKGPPKDIVQFPLEKRQSIFARKRNVLVVRWEDKENITVLTTKYNASMVEKEREYFSNRIVFRNKPLHIERYNKKMGSIDKADQHLEPCDINYKSFIWFKKLGMHFIFRSALNAYVAWKNTSNKKTGFIEFLESVVKDLLREYDQGSNKFLKEQESLASDTHQFIRWEKIGKRKKCRVCYPKRRDTVYFCPACPGEPGLCSMTHYNQYHGIKSTSSSKMTEEGSEGPTVTAGSDNPSEHNDEPTPSTSDDRGDGSKKRCKKARKNKNVKRRKQYPDESGL</sequence>
<proteinExistence type="predicted"/>
<keyword evidence="4" id="KW-1185">Reference proteome</keyword>
<dbReference type="Pfam" id="PF13843">
    <property type="entry name" value="DDE_Tnp_1_7"/>
    <property type="match status" value="1"/>
</dbReference>
<evidence type="ECO:0000256" key="1">
    <source>
        <dbReference type="SAM" id="MobiDB-lite"/>
    </source>
</evidence>
<name>A0A5B7DMX1_PORTR</name>
<comment type="caution">
    <text evidence="3">The sequence shown here is derived from an EMBL/GenBank/DDBJ whole genome shotgun (WGS) entry which is preliminary data.</text>
</comment>
<organism evidence="3 4">
    <name type="scientific">Portunus trituberculatus</name>
    <name type="common">Swimming crab</name>
    <name type="synonym">Neptunus trituberculatus</name>
    <dbReference type="NCBI Taxonomy" id="210409"/>
    <lineage>
        <taxon>Eukaryota</taxon>
        <taxon>Metazoa</taxon>
        <taxon>Ecdysozoa</taxon>
        <taxon>Arthropoda</taxon>
        <taxon>Crustacea</taxon>
        <taxon>Multicrustacea</taxon>
        <taxon>Malacostraca</taxon>
        <taxon>Eumalacostraca</taxon>
        <taxon>Eucarida</taxon>
        <taxon>Decapoda</taxon>
        <taxon>Pleocyemata</taxon>
        <taxon>Brachyura</taxon>
        <taxon>Eubrachyura</taxon>
        <taxon>Portunoidea</taxon>
        <taxon>Portunidae</taxon>
        <taxon>Portuninae</taxon>
        <taxon>Portunus</taxon>
    </lineage>
</organism>
<feature type="compositionally biased region" description="Basic and acidic residues" evidence="1">
    <location>
        <begin position="576"/>
        <end position="596"/>
    </location>
</feature>
<evidence type="ECO:0000313" key="3">
    <source>
        <dbReference type="EMBL" id="MPC22326.1"/>
    </source>
</evidence>